<proteinExistence type="predicted"/>
<name>A0ABY8I4X0_9BURK</name>
<sequence length="365" mass="41849">MLFILDKSLENIEADSEEHHQALMSLLSAYQNRHHLLFMEMKHLKILHGKIGGKIGINGKKILEALYNKVPSYKEFISTIGYHVVVYLDDAAEFQGVRRVGKTWRVPLSYFKYGLLQSTLLAENDRDTELYVIFSEFYKIRNKFNGFNVPVRRRSGGGSGIPRSLQSYIEGEYSPCLCLTDSDKLHPGFGDSFTSKSCRDISDGSRNIVKHIVLDERELENIIPVEILDKVSPDYNKLIDNLNDIKGYKLEMWKYLDIKSGCSLSWIQRKDAGTVAYWKTFVHHFERKRKLCVSCAGKVEEVGDNCTCSKIDGLGERVLEKTVEYLKDSNQRATLKLLEDDTRWTMLGQAVFEFLLAPVGERVRV</sequence>
<reference evidence="1 2" key="1">
    <citation type="submission" date="2023-04" db="EMBL/GenBank/DDBJ databases">
        <title>Nanopore sequencing of Janthinobacterium from water.</title>
        <authorList>
            <person name="Ciuchcinski K."/>
            <person name="Rokowska A."/>
            <person name="Dziewit L."/>
        </authorList>
    </citation>
    <scope>NUCLEOTIDE SEQUENCE [LARGE SCALE GENOMIC DNA]</scope>
    <source>
        <strain evidence="1 2">DEMB2</strain>
    </source>
</reference>
<evidence type="ECO:0000313" key="1">
    <source>
        <dbReference type="EMBL" id="WFR78997.1"/>
    </source>
</evidence>
<keyword evidence="2" id="KW-1185">Reference proteome</keyword>
<dbReference type="Proteomes" id="UP001219584">
    <property type="component" value="Chromosome"/>
</dbReference>
<organism evidence="1 2">
    <name type="scientific">Janthinobacterium rivuli</name>
    <dbReference type="NCBI Taxonomy" id="2751478"/>
    <lineage>
        <taxon>Bacteria</taxon>
        <taxon>Pseudomonadati</taxon>
        <taxon>Pseudomonadota</taxon>
        <taxon>Betaproteobacteria</taxon>
        <taxon>Burkholderiales</taxon>
        <taxon>Oxalobacteraceae</taxon>
        <taxon>Janthinobacterium</taxon>
    </lineage>
</organism>
<dbReference type="RefSeq" id="WP_158300089.1">
    <property type="nucleotide sequence ID" value="NZ_CP121464.1"/>
</dbReference>
<protein>
    <submittedName>
        <fullName evidence="1">Uncharacterized protein</fullName>
    </submittedName>
</protein>
<dbReference type="EMBL" id="CP121464">
    <property type="protein sequence ID" value="WFR78997.1"/>
    <property type="molecule type" value="Genomic_DNA"/>
</dbReference>
<gene>
    <name evidence="1" type="ORF">P9875_25430</name>
</gene>
<accession>A0ABY8I4X0</accession>
<evidence type="ECO:0000313" key="2">
    <source>
        <dbReference type="Proteomes" id="UP001219584"/>
    </source>
</evidence>